<proteinExistence type="predicted"/>
<reference evidence="3" key="2">
    <citation type="journal article" date="2020" name="Plant J.">
        <title>Transposons played a major role in the diversification between the closely related almond and peach genomes: results from the almond genome sequence.</title>
        <authorList>
            <person name="Alioto T."/>
            <person name="Alexiou K.G."/>
            <person name="Bardil A."/>
            <person name="Barteri F."/>
            <person name="Castanera R."/>
            <person name="Cruz F."/>
            <person name="Dhingra A."/>
            <person name="Duval H."/>
            <person name="Fernandez I Marti A."/>
            <person name="Frias L."/>
            <person name="Galan B."/>
            <person name="Garcia J.L."/>
            <person name="Howad W."/>
            <person name="Gomez-Garrido J."/>
            <person name="Gut M."/>
            <person name="Julca I."/>
            <person name="Morata J."/>
            <person name="Puigdomenech P."/>
            <person name="Ribeca P."/>
            <person name="Rubio Cabetas M.J."/>
            <person name="Vlasova A."/>
            <person name="Wirthensohn M."/>
            <person name="Garcia-Mas J."/>
            <person name="Gabaldon T."/>
            <person name="Casacuberta J.M."/>
            <person name="Arus P."/>
        </authorList>
    </citation>
    <scope>NUCLEOTIDE SEQUENCE [LARGE SCALE GENOMIC DNA]</scope>
    <source>
        <strain evidence="3">cv. Texas</strain>
    </source>
</reference>
<keyword evidence="4" id="KW-1185">Reference proteome</keyword>
<dbReference type="EMBL" id="JAJFAZ020000008">
    <property type="protein sequence ID" value="KAI5316150.1"/>
    <property type="molecule type" value="Genomic_DNA"/>
</dbReference>
<dbReference type="EMBL" id="CABIKO010000009">
    <property type="protein sequence ID" value="VVA14170.1"/>
    <property type="molecule type" value="Genomic_DNA"/>
</dbReference>
<evidence type="ECO:0000313" key="2">
    <source>
        <dbReference type="EMBL" id="VVA14170.1"/>
    </source>
</evidence>
<evidence type="ECO:0000313" key="4">
    <source>
        <dbReference type="Proteomes" id="UP001054821"/>
    </source>
</evidence>
<name>A0A5E4EGT1_PRUDU</name>
<dbReference type="AlphaFoldDB" id="A0A5E4EGT1"/>
<gene>
    <name evidence="2" type="ORF">ALMOND_2B014355</name>
    <name evidence="1" type="ORF">L3X38_045326</name>
</gene>
<reference evidence="2" key="1">
    <citation type="submission" date="2019-07" db="EMBL/GenBank/DDBJ databases">
        <authorList>
            <person name="Alioto T."/>
            <person name="Alioto T."/>
            <person name="Gomez Garrido J."/>
        </authorList>
    </citation>
    <scope>NUCLEOTIDE SEQUENCE</scope>
</reference>
<organism evidence="2 3">
    <name type="scientific">Prunus dulcis</name>
    <name type="common">Almond</name>
    <name type="synonym">Amygdalus dulcis</name>
    <dbReference type="NCBI Taxonomy" id="3755"/>
    <lineage>
        <taxon>Eukaryota</taxon>
        <taxon>Viridiplantae</taxon>
        <taxon>Streptophyta</taxon>
        <taxon>Embryophyta</taxon>
        <taxon>Tracheophyta</taxon>
        <taxon>Spermatophyta</taxon>
        <taxon>Magnoliopsida</taxon>
        <taxon>eudicotyledons</taxon>
        <taxon>Gunneridae</taxon>
        <taxon>Pentapetalae</taxon>
        <taxon>rosids</taxon>
        <taxon>fabids</taxon>
        <taxon>Rosales</taxon>
        <taxon>Rosaceae</taxon>
        <taxon>Amygdaloideae</taxon>
        <taxon>Amygdaleae</taxon>
        <taxon>Prunus</taxon>
    </lineage>
</organism>
<sequence>MRYFCHVALLESVDTVKCVNGRISRGSLPLLVLGRNIWTAEKKRGQHGVIIQDGDTWTSRMTLQRVRVDVLGELFCAWHEGLCKCNPLGVARSPRRLLFDSSNQ</sequence>
<dbReference type="Proteomes" id="UP000327085">
    <property type="component" value="Chromosome 8"/>
</dbReference>
<reference evidence="1 4" key="3">
    <citation type="journal article" date="2022" name="G3 (Bethesda)">
        <title>Whole-genome sequence and methylome profiling of the almond [Prunus dulcis (Mill.) D.A. Webb] cultivar 'Nonpareil'.</title>
        <authorList>
            <person name="D'Amico-Willman K.M."/>
            <person name="Ouma W.Z."/>
            <person name="Meulia T."/>
            <person name="Sideli G.M."/>
            <person name="Gradziel T.M."/>
            <person name="Fresnedo-Ramirez J."/>
        </authorList>
    </citation>
    <scope>NUCLEOTIDE SEQUENCE [LARGE SCALE GENOMIC DNA]</scope>
    <source>
        <strain evidence="1">Clone GOH B32 T37-40</strain>
    </source>
</reference>
<protein>
    <submittedName>
        <fullName evidence="2">Uncharacterized protein</fullName>
    </submittedName>
</protein>
<evidence type="ECO:0000313" key="3">
    <source>
        <dbReference type="Proteomes" id="UP000327085"/>
    </source>
</evidence>
<dbReference type="InParanoid" id="A0A5E4EGT1"/>
<accession>A0A5E4EGT1</accession>
<evidence type="ECO:0000313" key="1">
    <source>
        <dbReference type="EMBL" id="KAI5316150.1"/>
    </source>
</evidence>
<dbReference type="Gramene" id="VVA14170">
    <property type="protein sequence ID" value="VVA14170"/>
    <property type="gene ID" value="Prudul26B014355"/>
</dbReference>
<dbReference type="Proteomes" id="UP001054821">
    <property type="component" value="Chromosome 8"/>
</dbReference>